<keyword evidence="5 9" id="KW-0067">ATP-binding</keyword>
<dbReference type="Gene3D" id="3.40.50.620">
    <property type="entry name" value="HUPs"/>
    <property type="match status" value="1"/>
</dbReference>
<dbReference type="PANTHER" id="PTHR21342:SF1">
    <property type="entry name" value="PHOSPHOPANTETHEINE ADENYLYLTRANSFERASE"/>
    <property type="match status" value="1"/>
</dbReference>
<feature type="binding site" evidence="9">
    <location>
        <position position="98"/>
    </location>
    <ligand>
        <name>ATP</name>
        <dbReference type="ChEBI" id="CHEBI:30616"/>
    </ligand>
</feature>
<evidence type="ECO:0000256" key="5">
    <source>
        <dbReference type="ARBA" id="ARBA00022840"/>
    </source>
</evidence>
<dbReference type="HAMAP" id="MF_00151">
    <property type="entry name" value="PPAT_bact"/>
    <property type="match status" value="1"/>
</dbReference>
<sequence length="159" mass="17938">MSIAVYPGSFDPVTLGHLDIIERSAKVFDKLVIAVLINSKKKPLFSTDEKVDMIRKCTKHLKNVEVTSFSGLLVDFAKEQNADVSVRGLRAITDFEYELQIAQTNRQLNRDLDTMFFTTSMEYSYVSSTIVKEIASYGGDVSSMVTPHVEECLRKKFAQ</sequence>
<organism evidence="11 12">
    <name type="scientific">Candidatus Anaerostipes excrementavium</name>
    <dbReference type="NCBI Taxonomy" id="2838463"/>
    <lineage>
        <taxon>Bacteria</taxon>
        <taxon>Bacillati</taxon>
        <taxon>Bacillota</taxon>
        <taxon>Clostridia</taxon>
        <taxon>Lachnospirales</taxon>
        <taxon>Lachnospiraceae</taxon>
        <taxon>Anaerostipes</taxon>
    </lineage>
</organism>
<evidence type="ECO:0000256" key="1">
    <source>
        <dbReference type="ARBA" id="ARBA00022490"/>
    </source>
</evidence>
<feature type="binding site" evidence="9">
    <location>
        <position position="9"/>
    </location>
    <ligand>
        <name>substrate</name>
    </ligand>
</feature>
<name>A0A9D2B9W4_9FIRM</name>
<keyword evidence="3 9" id="KW-0548">Nucleotidyltransferase</keyword>
<feature type="binding site" evidence="9">
    <location>
        <begin position="88"/>
        <end position="90"/>
    </location>
    <ligand>
        <name>ATP</name>
        <dbReference type="ChEBI" id="CHEBI:30616"/>
    </ligand>
</feature>
<feature type="binding site" evidence="9">
    <location>
        <position position="73"/>
    </location>
    <ligand>
        <name>substrate</name>
    </ligand>
</feature>
<evidence type="ECO:0000256" key="3">
    <source>
        <dbReference type="ARBA" id="ARBA00022695"/>
    </source>
</evidence>
<dbReference type="CDD" id="cd02163">
    <property type="entry name" value="PPAT"/>
    <property type="match status" value="1"/>
</dbReference>
<comment type="cofactor">
    <cofactor evidence="9">
        <name>Mg(2+)</name>
        <dbReference type="ChEBI" id="CHEBI:18420"/>
    </cofactor>
</comment>
<evidence type="ECO:0000256" key="7">
    <source>
        <dbReference type="ARBA" id="ARBA00022993"/>
    </source>
</evidence>
<comment type="subcellular location">
    <subcellularLocation>
        <location evidence="9">Cytoplasm</location>
    </subcellularLocation>
</comment>
<dbReference type="NCBIfam" id="TIGR00125">
    <property type="entry name" value="cyt_tran_rel"/>
    <property type="match status" value="1"/>
</dbReference>
<dbReference type="GO" id="GO:0004595">
    <property type="term" value="F:pantetheine-phosphate adenylyltransferase activity"/>
    <property type="evidence" value="ECO:0007669"/>
    <property type="project" value="UniProtKB-UniRule"/>
</dbReference>
<feature type="binding site" evidence="9">
    <location>
        <position position="41"/>
    </location>
    <ligand>
        <name>substrate</name>
    </ligand>
</feature>
<dbReference type="EMBL" id="DXEM01000031">
    <property type="protein sequence ID" value="HIX68381.1"/>
    <property type="molecule type" value="Genomic_DNA"/>
</dbReference>
<keyword evidence="2 9" id="KW-0808">Transferase</keyword>
<dbReference type="GO" id="GO:0005737">
    <property type="term" value="C:cytoplasm"/>
    <property type="evidence" value="ECO:0007669"/>
    <property type="project" value="UniProtKB-SubCell"/>
</dbReference>
<keyword evidence="4 9" id="KW-0547">Nucleotide-binding</keyword>
<keyword evidence="1 9" id="KW-0963">Cytoplasm</keyword>
<evidence type="ECO:0000256" key="8">
    <source>
        <dbReference type="ARBA" id="ARBA00029346"/>
    </source>
</evidence>
<evidence type="ECO:0000256" key="4">
    <source>
        <dbReference type="ARBA" id="ARBA00022741"/>
    </source>
</evidence>
<dbReference type="NCBIfam" id="TIGR01510">
    <property type="entry name" value="coaD_prev_kdtB"/>
    <property type="match status" value="1"/>
</dbReference>
<feature type="binding site" evidence="9">
    <location>
        <position position="87"/>
    </location>
    <ligand>
        <name>substrate</name>
    </ligand>
</feature>
<proteinExistence type="inferred from homology"/>
<comment type="catalytic activity">
    <reaction evidence="8 9">
        <text>(R)-4'-phosphopantetheine + ATP + H(+) = 3'-dephospho-CoA + diphosphate</text>
        <dbReference type="Rhea" id="RHEA:19801"/>
        <dbReference type="ChEBI" id="CHEBI:15378"/>
        <dbReference type="ChEBI" id="CHEBI:30616"/>
        <dbReference type="ChEBI" id="CHEBI:33019"/>
        <dbReference type="ChEBI" id="CHEBI:57328"/>
        <dbReference type="ChEBI" id="CHEBI:61723"/>
        <dbReference type="EC" id="2.7.7.3"/>
    </reaction>
</comment>
<evidence type="ECO:0000256" key="2">
    <source>
        <dbReference type="ARBA" id="ARBA00022679"/>
    </source>
</evidence>
<evidence type="ECO:0000313" key="11">
    <source>
        <dbReference type="EMBL" id="HIX68381.1"/>
    </source>
</evidence>
<dbReference type="EC" id="2.7.7.3" evidence="9"/>
<keyword evidence="7 9" id="KW-0173">Coenzyme A biosynthesis</keyword>
<keyword evidence="6 9" id="KW-0460">Magnesium</keyword>
<protein>
    <recommendedName>
        <fullName evidence="9">Phosphopantetheine adenylyltransferase</fullName>
        <ecNumber evidence="9">2.7.7.3</ecNumber>
    </recommendedName>
    <alternativeName>
        <fullName evidence="9">Dephospho-CoA pyrophosphorylase</fullName>
    </alternativeName>
    <alternativeName>
        <fullName evidence="9">Pantetheine-phosphate adenylyltransferase</fullName>
        <shortName evidence="9">PPAT</shortName>
    </alternativeName>
</protein>
<dbReference type="InterPro" id="IPR004821">
    <property type="entry name" value="Cyt_trans-like"/>
</dbReference>
<feature type="binding site" evidence="9">
    <location>
        <position position="17"/>
    </location>
    <ligand>
        <name>ATP</name>
        <dbReference type="ChEBI" id="CHEBI:30616"/>
    </ligand>
</feature>
<dbReference type="AlphaFoldDB" id="A0A9D2B9W4"/>
<comment type="pathway">
    <text evidence="9">Cofactor biosynthesis; coenzyme A biosynthesis; CoA from (R)-pantothenate: step 4/5.</text>
</comment>
<feature type="binding site" evidence="9">
    <location>
        <begin position="123"/>
        <end position="129"/>
    </location>
    <ligand>
        <name>ATP</name>
        <dbReference type="ChEBI" id="CHEBI:30616"/>
    </ligand>
</feature>
<dbReference type="PRINTS" id="PR01020">
    <property type="entry name" value="LPSBIOSNTHSS"/>
</dbReference>
<feature type="domain" description="Cytidyltransferase-like" evidence="10">
    <location>
        <begin position="5"/>
        <end position="133"/>
    </location>
</feature>
<gene>
    <name evidence="9 11" type="primary">coaD</name>
    <name evidence="11" type="ORF">H9735_09745</name>
</gene>
<reference evidence="11" key="2">
    <citation type="submission" date="2021-04" db="EMBL/GenBank/DDBJ databases">
        <authorList>
            <person name="Gilroy R."/>
        </authorList>
    </citation>
    <scope>NUCLEOTIDE SEQUENCE</scope>
    <source>
        <strain evidence="11">CHK191-13928</strain>
    </source>
</reference>
<dbReference type="PANTHER" id="PTHR21342">
    <property type="entry name" value="PHOSPHOPANTETHEINE ADENYLYLTRANSFERASE"/>
    <property type="match status" value="1"/>
</dbReference>
<evidence type="ECO:0000313" key="12">
    <source>
        <dbReference type="Proteomes" id="UP000886721"/>
    </source>
</evidence>
<feature type="binding site" evidence="9">
    <location>
        <begin position="9"/>
        <end position="10"/>
    </location>
    <ligand>
        <name>ATP</name>
        <dbReference type="ChEBI" id="CHEBI:30616"/>
    </ligand>
</feature>
<dbReference type="Pfam" id="PF01467">
    <property type="entry name" value="CTP_transf_like"/>
    <property type="match status" value="1"/>
</dbReference>
<dbReference type="InterPro" id="IPR001980">
    <property type="entry name" value="PPAT"/>
</dbReference>
<dbReference type="SUPFAM" id="SSF52374">
    <property type="entry name" value="Nucleotidylyl transferase"/>
    <property type="match status" value="1"/>
</dbReference>
<comment type="subunit">
    <text evidence="9">Homohexamer.</text>
</comment>
<feature type="site" description="Transition state stabilizer" evidence="9">
    <location>
        <position position="17"/>
    </location>
</feature>
<dbReference type="InterPro" id="IPR014729">
    <property type="entry name" value="Rossmann-like_a/b/a_fold"/>
</dbReference>
<comment type="function">
    <text evidence="9">Reversibly transfers an adenylyl group from ATP to 4'-phosphopantetheine, yielding dephospho-CoA (dPCoA) and pyrophosphate.</text>
</comment>
<comment type="caution">
    <text evidence="11">The sequence shown here is derived from an EMBL/GenBank/DDBJ whole genome shotgun (WGS) entry which is preliminary data.</text>
</comment>
<dbReference type="GO" id="GO:0005524">
    <property type="term" value="F:ATP binding"/>
    <property type="evidence" value="ECO:0007669"/>
    <property type="project" value="UniProtKB-KW"/>
</dbReference>
<reference evidence="11" key="1">
    <citation type="journal article" date="2021" name="PeerJ">
        <title>Extensive microbial diversity within the chicken gut microbiome revealed by metagenomics and culture.</title>
        <authorList>
            <person name="Gilroy R."/>
            <person name="Ravi A."/>
            <person name="Getino M."/>
            <person name="Pursley I."/>
            <person name="Horton D.L."/>
            <person name="Alikhan N.F."/>
            <person name="Baker D."/>
            <person name="Gharbi K."/>
            <person name="Hall N."/>
            <person name="Watson M."/>
            <person name="Adriaenssens E.M."/>
            <person name="Foster-Nyarko E."/>
            <person name="Jarju S."/>
            <person name="Secka A."/>
            <person name="Antonio M."/>
            <person name="Oren A."/>
            <person name="Chaudhuri R.R."/>
            <person name="La Ragione R."/>
            <person name="Hildebrand F."/>
            <person name="Pallen M.J."/>
        </authorList>
    </citation>
    <scope>NUCLEOTIDE SEQUENCE</scope>
    <source>
        <strain evidence="11">CHK191-13928</strain>
    </source>
</reference>
<comment type="similarity">
    <text evidence="9">Belongs to the bacterial CoaD family.</text>
</comment>
<accession>A0A9D2B9W4</accession>
<dbReference type="GO" id="GO:0015937">
    <property type="term" value="P:coenzyme A biosynthetic process"/>
    <property type="evidence" value="ECO:0007669"/>
    <property type="project" value="UniProtKB-UniRule"/>
</dbReference>
<dbReference type="Proteomes" id="UP000886721">
    <property type="component" value="Unassembled WGS sequence"/>
</dbReference>
<evidence type="ECO:0000256" key="6">
    <source>
        <dbReference type="ARBA" id="ARBA00022842"/>
    </source>
</evidence>
<evidence type="ECO:0000259" key="10">
    <source>
        <dbReference type="Pfam" id="PF01467"/>
    </source>
</evidence>
<evidence type="ECO:0000256" key="9">
    <source>
        <dbReference type="HAMAP-Rule" id="MF_00151"/>
    </source>
</evidence>